<accession>A0A9E7EZ39</accession>
<dbReference type="PROSITE" id="PS51774">
    <property type="entry name" value="NAB"/>
    <property type="match status" value="1"/>
</dbReference>
<dbReference type="OrthoDB" id="2019833at2759"/>
<keyword evidence="1" id="KW-0175">Coiled coil</keyword>
<sequence length="331" mass="37355">MSSYANQKESCRSPGKEREKLRKPTTRREGHNSLLVQVSNLEDLQVGEPTLVQVRQGGIGSTGRKDIWHPSRQETCMHSFFLGCSVFLFGSPSMATSTTRRKEEEEEEEEEEASVRATMQQQQLPQSWWFGSLNNSRRSPWLISTLAEHDEKTKQMLRLVEDDADSFAKRAETYYKKRPQLVSMIEDFRRAHRSLAVRCDQLRSGGAARRVTAALGPSQLDRSWARSISSNKGEVESRSSASESSEESEVDDPEQGGERRARETPDADLAKLMGEVERLKEENAALNSEIAGKDEEKRDVIRQLALSLQILKEEHAGLRMCIKDGKKGAIS</sequence>
<evidence type="ECO:0000313" key="5">
    <source>
        <dbReference type="EMBL" id="URD84672.1"/>
    </source>
</evidence>
<keyword evidence="6" id="KW-1185">Reference proteome</keyword>
<feature type="region of interest" description="Disordered" evidence="3">
    <location>
        <begin position="1"/>
        <end position="33"/>
    </location>
</feature>
<evidence type="ECO:0000259" key="4">
    <source>
        <dbReference type="PROSITE" id="PS51774"/>
    </source>
</evidence>
<dbReference type="PANTHER" id="PTHR32258">
    <property type="entry name" value="PROTEIN NETWORKED 4A"/>
    <property type="match status" value="1"/>
</dbReference>
<dbReference type="InterPro" id="IPR051861">
    <property type="entry name" value="NET_actin-binding_domain"/>
</dbReference>
<dbReference type="GO" id="GO:0003779">
    <property type="term" value="F:actin binding"/>
    <property type="evidence" value="ECO:0007669"/>
    <property type="project" value="InterPro"/>
</dbReference>
<protein>
    <submittedName>
        <fullName evidence="5">KIP1-like protein</fullName>
    </submittedName>
</protein>
<dbReference type="EMBL" id="CP097503">
    <property type="protein sequence ID" value="URD84672.1"/>
    <property type="molecule type" value="Genomic_DNA"/>
</dbReference>
<gene>
    <name evidence="5" type="ORF">MUK42_02238</name>
</gene>
<dbReference type="Proteomes" id="UP001055439">
    <property type="component" value="Chromosome 10"/>
</dbReference>
<dbReference type="InterPro" id="IPR011684">
    <property type="entry name" value="NAB"/>
</dbReference>
<organism evidence="5 6">
    <name type="scientific">Musa troglodytarum</name>
    <name type="common">fe'i banana</name>
    <dbReference type="NCBI Taxonomy" id="320322"/>
    <lineage>
        <taxon>Eukaryota</taxon>
        <taxon>Viridiplantae</taxon>
        <taxon>Streptophyta</taxon>
        <taxon>Embryophyta</taxon>
        <taxon>Tracheophyta</taxon>
        <taxon>Spermatophyta</taxon>
        <taxon>Magnoliopsida</taxon>
        <taxon>Liliopsida</taxon>
        <taxon>Zingiberales</taxon>
        <taxon>Musaceae</taxon>
        <taxon>Musa</taxon>
    </lineage>
</organism>
<dbReference type="AlphaFoldDB" id="A0A9E7EZ39"/>
<proteinExistence type="inferred from homology"/>
<feature type="compositionally biased region" description="Basic and acidic residues" evidence="3">
    <location>
        <begin position="256"/>
        <end position="270"/>
    </location>
</feature>
<dbReference type="PANTHER" id="PTHR32258:SF28">
    <property type="entry name" value="PROTEIN NETWORKED 3A-RELATED"/>
    <property type="match status" value="1"/>
</dbReference>
<comment type="similarity">
    <text evidence="2">Belongs to the NET family.</text>
</comment>
<feature type="compositionally biased region" description="Acidic residues" evidence="3">
    <location>
        <begin position="244"/>
        <end position="255"/>
    </location>
</feature>
<dbReference type="EMBL" id="CP097503">
    <property type="protein sequence ID" value="URD84670.1"/>
    <property type="molecule type" value="Genomic_DNA"/>
</dbReference>
<evidence type="ECO:0000256" key="2">
    <source>
        <dbReference type="ARBA" id="ARBA00038006"/>
    </source>
</evidence>
<feature type="region of interest" description="Disordered" evidence="3">
    <location>
        <begin position="225"/>
        <end position="270"/>
    </location>
</feature>
<reference evidence="5" key="1">
    <citation type="submission" date="2022-05" db="EMBL/GenBank/DDBJ databases">
        <title>The Musa troglodytarum L. genome provides insights into the mechanism of non-climacteric behaviour and enrichment of carotenoids.</title>
        <authorList>
            <person name="Wang J."/>
        </authorList>
    </citation>
    <scope>NUCLEOTIDE SEQUENCE</scope>
    <source>
        <tissue evidence="5">Leaf</tissue>
    </source>
</reference>
<name>A0A9E7EZ39_9LILI</name>
<evidence type="ECO:0000256" key="1">
    <source>
        <dbReference type="ARBA" id="ARBA00023054"/>
    </source>
</evidence>
<dbReference type="Pfam" id="PF07765">
    <property type="entry name" value="KIP1"/>
    <property type="match status" value="1"/>
</dbReference>
<feature type="domain" description="NAB" evidence="4">
    <location>
        <begin position="126"/>
        <end position="206"/>
    </location>
</feature>
<evidence type="ECO:0000256" key="3">
    <source>
        <dbReference type="SAM" id="MobiDB-lite"/>
    </source>
</evidence>
<evidence type="ECO:0000313" key="6">
    <source>
        <dbReference type="Proteomes" id="UP001055439"/>
    </source>
</evidence>
<feature type="region of interest" description="Disordered" evidence="3">
    <location>
        <begin position="95"/>
        <end position="118"/>
    </location>
</feature>
<feature type="compositionally biased region" description="Basic and acidic residues" evidence="3">
    <location>
        <begin position="9"/>
        <end position="31"/>
    </location>
</feature>